<gene>
    <name evidence="1" type="ORF">C1SCF055_LOCUS5581</name>
</gene>
<evidence type="ECO:0000313" key="3">
    <source>
        <dbReference type="Proteomes" id="UP001152797"/>
    </source>
</evidence>
<organism evidence="1">
    <name type="scientific">Cladocopium goreaui</name>
    <dbReference type="NCBI Taxonomy" id="2562237"/>
    <lineage>
        <taxon>Eukaryota</taxon>
        <taxon>Sar</taxon>
        <taxon>Alveolata</taxon>
        <taxon>Dinophyceae</taxon>
        <taxon>Suessiales</taxon>
        <taxon>Symbiodiniaceae</taxon>
        <taxon>Cladocopium</taxon>
    </lineage>
</organism>
<dbReference type="Proteomes" id="UP001152797">
    <property type="component" value="Unassembled WGS sequence"/>
</dbReference>
<proteinExistence type="predicted"/>
<dbReference type="AlphaFoldDB" id="A0A9P1BRL4"/>
<name>A0A9P1BRL4_9DINO</name>
<keyword evidence="3" id="KW-1185">Reference proteome</keyword>
<comment type="caution">
    <text evidence="1">The sequence shown here is derived from an EMBL/GenBank/DDBJ whole genome shotgun (WGS) entry which is preliminary data.</text>
</comment>
<accession>A0A9P1BRL4</accession>
<dbReference type="EMBL" id="CAMXCT010000343">
    <property type="protein sequence ID" value="CAI3977440.1"/>
    <property type="molecule type" value="Genomic_DNA"/>
</dbReference>
<dbReference type="EMBL" id="CAMXCT020000343">
    <property type="protein sequence ID" value="CAL1130815.1"/>
    <property type="molecule type" value="Genomic_DNA"/>
</dbReference>
<reference evidence="2 3" key="2">
    <citation type="submission" date="2024-05" db="EMBL/GenBank/DDBJ databases">
        <authorList>
            <person name="Chen Y."/>
            <person name="Shah S."/>
            <person name="Dougan E. K."/>
            <person name="Thang M."/>
            <person name="Chan C."/>
        </authorList>
    </citation>
    <scope>NUCLEOTIDE SEQUENCE [LARGE SCALE GENOMIC DNA]</scope>
</reference>
<protein>
    <submittedName>
        <fullName evidence="2">Ankyrin repeat, PH and SEC7 domain containing protein secG</fullName>
    </submittedName>
</protein>
<reference evidence="1" key="1">
    <citation type="submission" date="2022-10" db="EMBL/GenBank/DDBJ databases">
        <authorList>
            <person name="Chen Y."/>
            <person name="Dougan E. K."/>
            <person name="Chan C."/>
            <person name="Rhodes N."/>
            <person name="Thang M."/>
        </authorList>
    </citation>
    <scope>NUCLEOTIDE SEQUENCE</scope>
</reference>
<evidence type="ECO:0000313" key="2">
    <source>
        <dbReference type="EMBL" id="CAL4764752.1"/>
    </source>
</evidence>
<dbReference type="EMBL" id="CAMXCT030000343">
    <property type="protein sequence ID" value="CAL4764752.1"/>
    <property type="molecule type" value="Genomic_DNA"/>
</dbReference>
<sequence length="279" mass="31547">METAPGPWPWLPQRPHVQVHRVHSQGLEAPSFESFKRTSLRLGTKTADMCCHSVFPLGFYTFARLNSNSRWRKLARNRIVRSATRPPVEEKLEVETLHSWLRSNAKVVMAVTNKGLEAPVARELRLFHGVESVVLGNRLYFPWRGEGRCPVVHGASRLYAVFAVIAGEDLAKLRRSEDLHAAFEHFVEDAARLRLRQVLPPYMVLCAENEEDPGANPPGRKIRFAAKCRVGQGGAEKLALGPKAVRSSLLEWLELLEQTRFDLLGCRTYMDLHGPIINK</sequence>
<evidence type="ECO:0000313" key="1">
    <source>
        <dbReference type="EMBL" id="CAI3977440.1"/>
    </source>
</evidence>
<dbReference type="OrthoDB" id="10562714at2759"/>